<comment type="catalytic activity">
    <reaction evidence="1 9">
        <text>beta-D-fructose 1,6-bisphosphate = D-glyceraldehyde 3-phosphate + dihydroxyacetone phosphate</text>
        <dbReference type="Rhea" id="RHEA:14729"/>
        <dbReference type="ChEBI" id="CHEBI:32966"/>
        <dbReference type="ChEBI" id="CHEBI:57642"/>
        <dbReference type="ChEBI" id="CHEBI:59776"/>
        <dbReference type="EC" id="4.1.2.13"/>
    </reaction>
</comment>
<dbReference type="GO" id="GO:0005829">
    <property type="term" value="C:cytosol"/>
    <property type="evidence" value="ECO:0007669"/>
    <property type="project" value="TreeGrafter"/>
</dbReference>
<comment type="caution">
    <text evidence="10">The sequence shown here is derived from an EMBL/GenBank/DDBJ whole genome shotgun (WGS) entry which is preliminary data.</text>
</comment>
<evidence type="ECO:0000256" key="2">
    <source>
        <dbReference type="ARBA" id="ARBA00004714"/>
    </source>
</evidence>
<protein>
    <recommendedName>
        <fullName evidence="4 9">Fructose-bisphosphate aldolase</fullName>
        <shortName evidence="9">FBP aldolase</shortName>
        <ecNumber evidence="4 9">4.1.2.13</ecNumber>
    </recommendedName>
</protein>
<evidence type="ECO:0000256" key="8">
    <source>
        <dbReference type="ARBA" id="ARBA00023239"/>
    </source>
</evidence>
<dbReference type="EMBL" id="CAJVPL010001224">
    <property type="protein sequence ID" value="CAG8559862.1"/>
    <property type="molecule type" value="Genomic_DNA"/>
</dbReference>
<dbReference type="Gene3D" id="3.20.20.70">
    <property type="entry name" value="Aldolase class I"/>
    <property type="match status" value="2"/>
</dbReference>
<evidence type="ECO:0000256" key="3">
    <source>
        <dbReference type="ARBA" id="ARBA00005812"/>
    </source>
</evidence>
<gene>
    <name evidence="10" type="ORF">AGERDE_LOCUS7097</name>
</gene>
<evidence type="ECO:0000313" key="10">
    <source>
        <dbReference type="EMBL" id="CAG8559862.1"/>
    </source>
</evidence>
<comment type="pathway">
    <text evidence="2 9">Carbohydrate degradation; glycolysis; D-glyceraldehyde 3-phosphate and glycerone phosphate from D-glucose: step 4/4.</text>
</comment>
<dbReference type="InterPro" id="IPR013785">
    <property type="entry name" value="Aldolase_TIM"/>
</dbReference>
<evidence type="ECO:0000256" key="1">
    <source>
        <dbReference type="ARBA" id="ARBA00000441"/>
    </source>
</evidence>
<dbReference type="OrthoDB" id="35652at2759"/>
<dbReference type="Proteomes" id="UP000789831">
    <property type="component" value="Unassembled WGS sequence"/>
</dbReference>
<keyword evidence="11" id="KW-1185">Reference proteome</keyword>
<dbReference type="PANTHER" id="PTHR30559:SF0">
    <property type="entry name" value="FRUCTOSE-BISPHOSPHATE ALDOLASE"/>
    <property type="match status" value="1"/>
</dbReference>
<dbReference type="GO" id="GO:0006094">
    <property type="term" value="P:gluconeogenesis"/>
    <property type="evidence" value="ECO:0007669"/>
    <property type="project" value="TreeGrafter"/>
</dbReference>
<dbReference type="GO" id="GO:0004332">
    <property type="term" value="F:fructose-bisphosphate aldolase activity"/>
    <property type="evidence" value="ECO:0007669"/>
    <property type="project" value="UniProtKB-EC"/>
</dbReference>
<comment type="function">
    <text evidence="9">Catalyzes the aldol condensation of dihydroxyacetone phosphate (DHAP or glycerone-phosphate) with glyceraldehyde 3-phosphate (G3P) to form fructose 1,6-bisphosphate (FBP) in gluconeogenesis and the reverse reaction in glycolysis.</text>
</comment>
<dbReference type="AlphaFoldDB" id="A0A9N9BBD2"/>
<reference evidence="10" key="1">
    <citation type="submission" date="2021-06" db="EMBL/GenBank/DDBJ databases">
        <authorList>
            <person name="Kallberg Y."/>
            <person name="Tangrot J."/>
            <person name="Rosling A."/>
        </authorList>
    </citation>
    <scope>NUCLEOTIDE SEQUENCE</scope>
    <source>
        <strain evidence="10">MT106</strain>
    </source>
</reference>
<evidence type="ECO:0000256" key="5">
    <source>
        <dbReference type="ARBA" id="ARBA00022723"/>
    </source>
</evidence>
<keyword evidence="8 9" id="KW-0456">Lyase</keyword>
<dbReference type="PANTHER" id="PTHR30559">
    <property type="entry name" value="FRUCTOSE-BISPHOSPHATE ALDOLASE CLASS 2"/>
    <property type="match status" value="1"/>
</dbReference>
<dbReference type="EC" id="4.1.2.13" evidence="4 9"/>
<proteinExistence type="inferred from homology"/>
<dbReference type="InterPro" id="IPR000771">
    <property type="entry name" value="FBA_II"/>
</dbReference>
<evidence type="ECO:0000256" key="4">
    <source>
        <dbReference type="ARBA" id="ARBA00013068"/>
    </source>
</evidence>
<dbReference type="SUPFAM" id="SSF51569">
    <property type="entry name" value="Aldolase"/>
    <property type="match status" value="2"/>
</dbReference>
<comment type="cofactor">
    <cofactor evidence="9">
        <name>Zn(2+)</name>
        <dbReference type="ChEBI" id="CHEBI:29105"/>
    </cofactor>
    <text evidence="9">Binds 2 Zn(2+) ions per subunit. One is catalytic and the other provides a structural contribution.</text>
</comment>
<comment type="similarity">
    <text evidence="3 9">Belongs to the class II fructose-bisphosphate aldolase family.</text>
</comment>
<name>A0A9N9BBD2_9GLOM</name>
<keyword evidence="5 9" id="KW-0479">Metal-binding</keyword>
<keyword evidence="6 9" id="KW-0862">Zinc</keyword>
<evidence type="ECO:0000256" key="9">
    <source>
        <dbReference type="RuleBase" id="RU366023"/>
    </source>
</evidence>
<evidence type="ECO:0000256" key="6">
    <source>
        <dbReference type="ARBA" id="ARBA00022833"/>
    </source>
</evidence>
<organism evidence="10 11">
    <name type="scientific">Ambispora gerdemannii</name>
    <dbReference type="NCBI Taxonomy" id="144530"/>
    <lineage>
        <taxon>Eukaryota</taxon>
        <taxon>Fungi</taxon>
        <taxon>Fungi incertae sedis</taxon>
        <taxon>Mucoromycota</taxon>
        <taxon>Glomeromycotina</taxon>
        <taxon>Glomeromycetes</taxon>
        <taxon>Archaeosporales</taxon>
        <taxon>Ambisporaceae</taxon>
        <taxon>Ambispora</taxon>
    </lineage>
</organism>
<evidence type="ECO:0000313" key="11">
    <source>
        <dbReference type="Proteomes" id="UP000789831"/>
    </source>
</evidence>
<dbReference type="GO" id="GO:0008270">
    <property type="term" value="F:zinc ion binding"/>
    <property type="evidence" value="ECO:0007669"/>
    <property type="project" value="UniProtKB-UniRule"/>
</dbReference>
<evidence type="ECO:0000256" key="7">
    <source>
        <dbReference type="ARBA" id="ARBA00023152"/>
    </source>
</evidence>
<dbReference type="InterPro" id="IPR006411">
    <property type="entry name" value="Fruct_bisP_bact"/>
</dbReference>
<dbReference type="GO" id="GO:0006096">
    <property type="term" value="P:glycolytic process"/>
    <property type="evidence" value="ECO:0007669"/>
    <property type="project" value="UniProtKB-KW"/>
</dbReference>
<sequence length="187" mass="20586">MGLLDIVLLPATMNFCYPAINAALEAARDIKAPLIIQLSQCGSQFYAGKGLSNEGQHASIVGAISAAYHVRRVAKECGIPVVLHSDHCAKKTFTAASINQEIDAVSYGVVKMNVDTDTQWVYWEGIRNFYESKKGYLQTQVGNPEGPDKPNKKYYDPRAFIREAEKKYGETCAAGLEMLIVYNNPSC</sequence>
<accession>A0A9N9BBD2</accession>
<dbReference type="Pfam" id="PF01116">
    <property type="entry name" value="F_bP_aldolase"/>
    <property type="match status" value="2"/>
</dbReference>
<keyword evidence="7 9" id="KW-0324">Glycolysis</keyword>